<comment type="caution">
    <text evidence="2">The sequence shown here is derived from an EMBL/GenBank/DDBJ whole genome shotgun (WGS) entry which is preliminary data.</text>
</comment>
<name>A0ABR3M9D6_9TELE</name>
<dbReference type="Proteomes" id="UP001558613">
    <property type="component" value="Unassembled WGS sequence"/>
</dbReference>
<dbReference type="EMBL" id="JAYMGO010000014">
    <property type="protein sequence ID" value="KAL1261718.1"/>
    <property type="molecule type" value="Genomic_DNA"/>
</dbReference>
<feature type="region of interest" description="Disordered" evidence="1">
    <location>
        <begin position="1"/>
        <end position="96"/>
    </location>
</feature>
<evidence type="ECO:0000313" key="2">
    <source>
        <dbReference type="EMBL" id="KAL1261718.1"/>
    </source>
</evidence>
<sequence>MSLTFPPRPSASVYTRETCHGEASAPRARLQGARDRKRDKHTIRDKGMEKVEEREREYGLEKKAPQRESCERDGERKRGAGRLLEREREEEERERSLPCRLIALLL</sequence>
<gene>
    <name evidence="2" type="ORF">QQF64_006983</name>
</gene>
<reference evidence="2 3" key="1">
    <citation type="submission" date="2023-09" db="EMBL/GenBank/DDBJ databases">
        <authorList>
            <person name="Wang M."/>
        </authorList>
    </citation>
    <scope>NUCLEOTIDE SEQUENCE [LARGE SCALE GENOMIC DNA]</scope>
    <source>
        <strain evidence="2">GT-2023</strain>
        <tissue evidence="2">Liver</tissue>
    </source>
</reference>
<accession>A0ABR3M9D6</accession>
<organism evidence="2 3">
    <name type="scientific">Cirrhinus molitorella</name>
    <name type="common">mud carp</name>
    <dbReference type="NCBI Taxonomy" id="172907"/>
    <lineage>
        <taxon>Eukaryota</taxon>
        <taxon>Metazoa</taxon>
        <taxon>Chordata</taxon>
        <taxon>Craniata</taxon>
        <taxon>Vertebrata</taxon>
        <taxon>Euteleostomi</taxon>
        <taxon>Actinopterygii</taxon>
        <taxon>Neopterygii</taxon>
        <taxon>Teleostei</taxon>
        <taxon>Ostariophysi</taxon>
        <taxon>Cypriniformes</taxon>
        <taxon>Cyprinidae</taxon>
        <taxon>Labeoninae</taxon>
        <taxon>Labeonini</taxon>
        <taxon>Cirrhinus</taxon>
    </lineage>
</organism>
<keyword evidence="3" id="KW-1185">Reference proteome</keyword>
<feature type="compositionally biased region" description="Basic and acidic residues" evidence="1">
    <location>
        <begin position="32"/>
        <end position="96"/>
    </location>
</feature>
<proteinExistence type="predicted"/>
<evidence type="ECO:0000313" key="3">
    <source>
        <dbReference type="Proteomes" id="UP001558613"/>
    </source>
</evidence>
<evidence type="ECO:0000256" key="1">
    <source>
        <dbReference type="SAM" id="MobiDB-lite"/>
    </source>
</evidence>
<protein>
    <submittedName>
        <fullName evidence="2">Uncharacterized protein</fullName>
    </submittedName>
</protein>